<gene>
    <name evidence="9" type="ORF">BM613_03120</name>
</gene>
<feature type="transmembrane region" description="Helical" evidence="7">
    <location>
        <begin position="6"/>
        <end position="26"/>
    </location>
</feature>
<evidence type="ECO:0000259" key="8">
    <source>
        <dbReference type="Pfam" id="PF04239"/>
    </source>
</evidence>
<evidence type="ECO:0000256" key="1">
    <source>
        <dbReference type="ARBA" id="ARBA00004651"/>
    </source>
</evidence>
<evidence type="ECO:0000256" key="6">
    <source>
        <dbReference type="ARBA" id="ARBA00023136"/>
    </source>
</evidence>
<dbReference type="InterPro" id="IPR007353">
    <property type="entry name" value="DUF421"/>
</dbReference>
<keyword evidence="3" id="KW-1003">Cell membrane</keyword>
<organism evidence="9 10">
    <name type="scientific">Sulfoacidibacillus thermotolerans</name>
    <name type="common">Acidibacillus sulfuroxidans</name>
    <dbReference type="NCBI Taxonomy" id="1765684"/>
    <lineage>
        <taxon>Bacteria</taxon>
        <taxon>Bacillati</taxon>
        <taxon>Bacillota</taxon>
        <taxon>Bacilli</taxon>
        <taxon>Bacillales</taxon>
        <taxon>Alicyclobacillaceae</taxon>
        <taxon>Sulfoacidibacillus</taxon>
    </lineage>
</organism>
<name>A0A2U3DB83_SULT2</name>
<comment type="similarity">
    <text evidence="2">Belongs to the UPF0702 family.</text>
</comment>
<evidence type="ECO:0000256" key="4">
    <source>
        <dbReference type="ARBA" id="ARBA00022692"/>
    </source>
</evidence>
<dbReference type="Gene3D" id="3.30.240.20">
    <property type="entry name" value="bsu07140 like domains"/>
    <property type="match status" value="2"/>
</dbReference>
<evidence type="ECO:0000313" key="10">
    <source>
        <dbReference type="Proteomes" id="UP000245380"/>
    </source>
</evidence>
<protein>
    <recommendedName>
        <fullName evidence="8">YetF C-terminal domain-containing protein</fullName>
    </recommendedName>
</protein>
<keyword evidence="6 7" id="KW-0472">Membrane</keyword>
<dbReference type="InterPro" id="IPR023090">
    <property type="entry name" value="UPF0702_alpha/beta_dom_sf"/>
</dbReference>
<proteinExistence type="inferred from homology"/>
<comment type="caution">
    <text evidence="9">The sequence shown here is derived from an EMBL/GenBank/DDBJ whole genome shotgun (WGS) entry which is preliminary data.</text>
</comment>
<dbReference type="PANTHER" id="PTHR34582:SF6">
    <property type="entry name" value="UPF0702 TRANSMEMBRANE PROTEIN YCAP"/>
    <property type="match status" value="1"/>
</dbReference>
<sequence>MGVVVMMMWTLFIRTLFTYVFVFAALRIMGKREIGKLSVFDLVVSIMIAEISALALQDLKIPVWHGAFIIGLLVLMQIGVSILTLHSRRLHDLVEGKPTVLIANGEVNDSEMKRTRYSMSDLLMQLREKDITSIADVEFAILETTGKLSVFPKAGQRPITADDLGMVVKPTVMPTSLIVGGEIIFDKLAAIGKSPQWLKEQLTALGYSSEKEVFYAWWDGTTLKVDRLDNKSKVQKQDPPL</sequence>
<accession>A0A2U3DB83</accession>
<dbReference type="GO" id="GO:0005886">
    <property type="term" value="C:plasma membrane"/>
    <property type="evidence" value="ECO:0007669"/>
    <property type="project" value="UniProtKB-SubCell"/>
</dbReference>
<feature type="transmembrane region" description="Helical" evidence="7">
    <location>
        <begin position="38"/>
        <end position="57"/>
    </location>
</feature>
<dbReference type="Pfam" id="PF04239">
    <property type="entry name" value="DUF421"/>
    <property type="match status" value="1"/>
</dbReference>
<evidence type="ECO:0000256" key="3">
    <source>
        <dbReference type="ARBA" id="ARBA00022475"/>
    </source>
</evidence>
<evidence type="ECO:0000256" key="7">
    <source>
        <dbReference type="SAM" id="Phobius"/>
    </source>
</evidence>
<feature type="transmembrane region" description="Helical" evidence="7">
    <location>
        <begin position="63"/>
        <end position="85"/>
    </location>
</feature>
<evidence type="ECO:0000313" key="9">
    <source>
        <dbReference type="EMBL" id="PWI58525.1"/>
    </source>
</evidence>
<dbReference type="PANTHER" id="PTHR34582">
    <property type="entry name" value="UPF0702 TRANSMEMBRANE PROTEIN YCAP"/>
    <property type="match status" value="1"/>
</dbReference>
<reference evidence="9 10" key="1">
    <citation type="submission" date="2016-11" db="EMBL/GenBank/DDBJ databases">
        <title>Comparative genomics of Acidibacillus ferroxidans species.</title>
        <authorList>
            <person name="Oliveira G."/>
            <person name="Nunes G."/>
            <person name="Oliveira R."/>
            <person name="Araujo F."/>
            <person name="Salim A."/>
            <person name="Scholte L."/>
            <person name="Morais D."/>
            <person name="Nancucheo I."/>
            <person name="Johnson D.B."/>
            <person name="Grail B."/>
            <person name="Bittencourt J."/>
            <person name="Valadares R."/>
        </authorList>
    </citation>
    <scope>NUCLEOTIDE SEQUENCE [LARGE SCALE GENOMIC DNA]</scope>
    <source>
        <strain evidence="9 10">Y002</strain>
    </source>
</reference>
<dbReference type="Proteomes" id="UP000245380">
    <property type="component" value="Unassembled WGS sequence"/>
</dbReference>
<keyword evidence="5 7" id="KW-1133">Transmembrane helix</keyword>
<evidence type="ECO:0000256" key="5">
    <source>
        <dbReference type="ARBA" id="ARBA00022989"/>
    </source>
</evidence>
<dbReference type="AlphaFoldDB" id="A0A2U3DB83"/>
<comment type="subcellular location">
    <subcellularLocation>
        <location evidence="1">Cell membrane</location>
        <topology evidence="1">Multi-pass membrane protein</topology>
    </subcellularLocation>
</comment>
<keyword evidence="10" id="KW-1185">Reference proteome</keyword>
<feature type="domain" description="YetF C-terminal" evidence="8">
    <location>
        <begin position="86"/>
        <end position="219"/>
    </location>
</feature>
<dbReference type="EMBL" id="MPDK01000003">
    <property type="protein sequence ID" value="PWI58525.1"/>
    <property type="molecule type" value="Genomic_DNA"/>
</dbReference>
<evidence type="ECO:0000256" key="2">
    <source>
        <dbReference type="ARBA" id="ARBA00006448"/>
    </source>
</evidence>
<keyword evidence="4 7" id="KW-0812">Transmembrane</keyword>